<dbReference type="OrthoDB" id="415938at186801"/>
<dbReference type="Proteomes" id="UP000465601">
    <property type="component" value="Unassembled WGS sequence"/>
</dbReference>
<name>A0A833HP28_9FIRM</name>
<gene>
    <name evidence="1" type="ORF">F8153_07615</name>
</gene>
<evidence type="ECO:0000313" key="1">
    <source>
        <dbReference type="EMBL" id="KAB3530276.1"/>
    </source>
</evidence>
<comment type="caution">
    <text evidence="1">The sequence shown here is derived from an EMBL/GenBank/DDBJ whole genome shotgun (WGS) entry which is preliminary data.</text>
</comment>
<accession>A0A833HP28</accession>
<organism evidence="1 2">
    <name type="scientific">Alkaliphilus serpentinus</name>
    <dbReference type="NCBI Taxonomy" id="1482731"/>
    <lineage>
        <taxon>Bacteria</taxon>
        <taxon>Bacillati</taxon>
        <taxon>Bacillota</taxon>
        <taxon>Clostridia</taxon>
        <taxon>Peptostreptococcales</taxon>
        <taxon>Natronincolaceae</taxon>
        <taxon>Alkaliphilus</taxon>
    </lineage>
</organism>
<dbReference type="AlphaFoldDB" id="A0A833HP28"/>
<dbReference type="EMBL" id="WBZB01000022">
    <property type="protein sequence ID" value="KAB3530276.1"/>
    <property type="molecule type" value="Genomic_DNA"/>
</dbReference>
<evidence type="ECO:0000313" key="2">
    <source>
        <dbReference type="Proteomes" id="UP000465601"/>
    </source>
</evidence>
<sequence length="68" mass="7536">MPSASGSHYQAHSGLSPPSYRPCWAHKQKASLLLGGFYKLTPASLHHSSLDYSTYRTYLPIGTSEFHL</sequence>
<reference evidence="1 2" key="1">
    <citation type="submission" date="2019-10" db="EMBL/GenBank/DDBJ databases">
        <title>Alkaliphilus serpentinus sp. nov. and Alkaliphilus pronyensis sp. nov., two novel anaerobic alkaliphilic species isolated from the serpentinized-hosted hydrothermal field of the Prony Bay (New Caledonia).</title>
        <authorList>
            <person name="Postec A."/>
        </authorList>
    </citation>
    <scope>NUCLEOTIDE SEQUENCE [LARGE SCALE GENOMIC DNA]</scope>
    <source>
        <strain evidence="1 2">LacT</strain>
    </source>
</reference>
<keyword evidence="2" id="KW-1185">Reference proteome</keyword>
<proteinExistence type="predicted"/>
<protein>
    <submittedName>
        <fullName evidence="1">Uncharacterized protein</fullName>
    </submittedName>
</protein>